<gene>
    <name evidence="2" type="ORF">GBY29_23050</name>
</gene>
<accession>A0A6Y1UMK9</accession>
<dbReference type="EMBL" id="DAAGPR010000122">
    <property type="protein sequence ID" value="HAB4052586.1"/>
    <property type="molecule type" value="Genomic_DNA"/>
</dbReference>
<reference evidence="2" key="1">
    <citation type="journal article" date="2018" name="Genome Biol.">
        <title>SKESA: strategic k-mer extension for scrupulous assemblies.</title>
        <authorList>
            <person name="Souvorov A."/>
            <person name="Agarwala R."/>
            <person name="Lipman D.J."/>
        </authorList>
    </citation>
    <scope>NUCLEOTIDE SEQUENCE</scope>
    <source>
        <strain evidence="2">Salmonella enterica</strain>
    </source>
</reference>
<proteinExistence type="predicted"/>
<dbReference type="Pfam" id="PF26124">
    <property type="entry name" value="DUF8038"/>
    <property type="match status" value="1"/>
</dbReference>
<dbReference type="InterPro" id="IPR058351">
    <property type="entry name" value="DUF8038"/>
</dbReference>
<reference evidence="2" key="2">
    <citation type="submission" date="2019-10" db="EMBL/GenBank/DDBJ databases">
        <authorList>
            <consortium name="NCBI Pathogen Detection Project"/>
        </authorList>
    </citation>
    <scope>NUCLEOTIDE SEQUENCE</scope>
    <source>
        <strain evidence="2">Salmonella enterica</strain>
    </source>
</reference>
<sequence>MPQITAINSIESQNVMHGAPSAITALTTEQLLIKIDNVRLEERPAIPVCYRLAVNAGVVAGTISKETEDILSSIPGNYSENYQKIMGITVGNYFMHISKDHIVDSGIINFRNLRSGKIFHTAYVHKTI</sequence>
<comment type="caution">
    <text evidence="2">The sequence shown here is derived from an EMBL/GenBank/DDBJ whole genome shotgun (WGS) entry which is preliminary data.</text>
</comment>
<evidence type="ECO:0000313" key="2">
    <source>
        <dbReference type="EMBL" id="HAB4052586.1"/>
    </source>
</evidence>
<organism evidence="2">
    <name type="scientific">Salmonella diarizonae</name>
    <dbReference type="NCBI Taxonomy" id="59204"/>
    <lineage>
        <taxon>Bacteria</taxon>
        <taxon>Pseudomonadati</taxon>
        <taxon>Pseudomonadota</taxon>
        <taxon>Gammaproteobacteria</taxon>
        <taxon>Enterobacterales</taxon>
        <taxon>Enterobacteriaceae</taxon>
        <taxon>Salmonella</taxon>
    </lineage>
</organism>
<feature type="non-terminal residue" evidence="2">
    <location>
        <position position="128"/>
    </location>
</feature>
<protein>
    <recommendedName>
        <fullName evidence="1">DUF8038 domain-containing protein</fullName>
    </recommendedName>
</protein>
<evidence type="ECO:0000259" key="1">
    <source>
        <dbReference type="Pfam" id="PF26124"/>
    </source>
</evidence>
<name>A0A6Y1UMK9_SALDZ</name>
<feature type="domain" description="DUF8038" evidence="1">
    <location>
        <begin position="43"/>
        <end position="125"/>
    </location>
</feature>
<dbReference type="AlphaFoldDB" id="A0A6Y1UMK9"/>